<dbReference type="SUPFAM" id="SSF52540">
    <property type="entry name" value="P-loop containing nucleoside triphosphate hydrolases"/>
    <property type="match status" value="1"/>
</dbReference>
<organism evidence="1 3">
    <name type="scientific">Streptomyces fulvorobeus</name>
    <dbReference type="NCBI Taxonomy" id="284028"/>
    <lineage>
        <taxon>Bacteria</taxon>
        <taxon>Bacillati</taxon>
        <taxon>Actinomycetota</taxon>
        <taxon>Actinomycetes</taxon>
        <taxon>Kitasatosporales</taxon>
        <taxon>Streptomycetaceae</taxon>
        <taxon>Streptomyces</taxon>
    </lineage>
</organism>
<protein>
    <submittedName>
        <fullName evidence="2">Putative kinase</fullName>
    </submittedName>
</protein>
<sequence>MSDTPLFESLEGLRGTGKSTIAPMLAVAHGAVLVPTVPLIYQALRREVDLLGNTEARMCFYLSALFTAADEIRRYLSAGTPVVVESYFARCLATHRALGARLGVRLPPDLPQPVTYELTCGDDERRRRLADRTKPVSRWDALVEGAPDRVTDAYAQFPMHRVDTTRLDPDEVLQAILAIDTQGAHHRADAKPVGAHPHFLPPVPCRAEGACRS</sequence>
<reference evidence="2 4" key="2">
    <citation type="submission" date="2020-07" db="EMBL/GenBank/DDBJ databases">
        <title>Sequencing the genomes of 1000 actinobacteria strains.</title>
        <authorList>
            <person name="Klenk H.-P."/>
        </authorList>
    </citation>
    <scope>NUCLEOTIDE SEQUENCE [LARGE SCALE GENOMIC DNA]</scope>
    <source>
        <strain evidence="2 4">DSM 41455</strain>
    </source>
</reference>
<dbReference type="EMBL" id="JACCCF010000001">
    <property type="protein sequence ID" value="NYE42054.1"/>
    <property type="molecule type" value="Genomic_DNA"/>
</dbReference>
<keyword evidence="3" id="KW-1185">Reference proteome</keyword>
<evidence type="ECO:0000313" key="3">
    <source>
        <dbReference type="Proteomes" id="UP000498980"/>
    </source>
</evidence>
<evidence type="ECO:0000313" key="4">
    <source>
        <dbReference type="Proteomes" id="UP000530403"/>
    </source>
</evidence>
<dbReference type="Proteomes" id="UP000530403">
    <property type="component" value="Unassembled WGS sequence"/>
</dbReference>
<dbReference type="Proteomes" id="UP000498980">
    <property type="component" value="Unassembled WGS sequence"/>
</dbReference>
<reference evidence="1 3" key="1">
    <citation type="submission" date="2020-05" db="EMBL/GenBank/DDBJ databases">
        <title>Whole genome shotgun sequence of Streptomyces fulvorobeus NBRC 15897.</title>
        <authorList>
            <person name="Komaki H."/>
            <person name="Tamura T."/>
        </authorList>
    </citation>
    <scope>NUCLEOTIDE SEQUENCE [LARGE SCALE GENOMIC DNA]</scope>
    <source>
        <strain evidence="1 3">NBRC 15897</strain>
    </source>
</reference>
<keyword evidence="2" id="KW-0418">Kinase</keyword>
<dbReference type="InterPro" id="IPR027417">
    <property type="entry name" value="P-loop_NTPase"/>
</dbReference>
<dbReference type="AlphaFoldDB" id="A0A7J0C8A1"/>
<evidence type="ECO:0000313" key="1">
    <source>
        <dbReference type="EMBL" id="GFM98427.1"/>
    </source>
</evidence>
<dbReference type="RefSeq" id="WP_256668937.1">
    <property type="nucleotide sequence ID" value="NZ_BAAAUE010000014.1"/>
</dbReference>
<dbReference type="EMBL" id="BLWC01000001">
    <property type="protein sequence ID" value="GFM98427.1"/>
    <property type="molecule type" value="Genomic_DNA"/>
</dbReference>
<comment type="caution">
    <text evidence="1">The sequence shown here is derived from an EMBL/GenBank/DDBJ whole genome shotgun (WGS) entry which is preliminary data.</text>
</comment>
<evidence type="ECO:0000313" key="2">
    <source>
        <dbReference type="EMBL" id="NYE42054.1"/>
    </source>
</evidence>
<keyword evidence="2" id="KW-0808">Transferase</keyword>
<dbReference type="Gene3D" id="3.40.50.300">
    <property type="entry name" value="P-loop containing nucleotide triphosphate hydrolases"/>
    <property type="match status" value="1"/>
</dbReference>
<gene>
    <name evidence="2" type="ORF">HEB29_003065</name>
    <name evidence="1" type="ORF">Sfulv_32380</name>
</gene>
<proteinExistence type="predicted"/>
<dbReference type="GO" id="GO:0016301">
    <property type="term" value="F:kinase activity"/>
    <property type="evidence" value="ECO:0007669"/>
    <property type="project" value="UniProtKB-KW"/>
</dbReference>
<name>A0A7J0C8A1_9ACTN</name>
<accession>A0A7J0C8A1</accession>